<keyword evidence="18" id="KW-1185">Reference proteome</keyword>
<evidence type="ECO:0000313" key="17">
    <source>
        <dbReference type="EMBL" id="TRY63631.1"/>
    </source>
</evidence>
<keyword evidence="8" id="KW-0406">Ion transport</keyword>
<feature type="domain" description="Ion transport" evidence="15">
    <location>
        <begin position="365"/>
        <end position="598"/>
    </location>
</feature>
<dbReference type="GO" id="GO:0010008">
    <property type="term" value="C:endosome membrane"/>
    <property type="evidence" value="ECO:0007669"/>
    <property type="project" value="UniProtKB-SubCell"/>
</dbReference>
<dbReference type="PANTHER" id="PTHR12127:SF7">
    <property type="entry name" value="SD02261P"/>
    <property type="match status" value="1"/>
</dbReference>
<dbReference type="Gene3D" id="1.10.287.70">
    <property type="match status" value="1"/>
</dbReference>
<evidence type="ECO:0000256" key="8">
    <source>
        <dbReference type="ARBA" id="ARBA00023065"/>
    </source>
</evidence>
<keyword evidence="5 14" id="KW-0812">Transmembrane</keyword>
<keyword evidence="6" id="KW-0967">Endosome</keyword>
<accession>A0A553NDX6</accession>
<dbReference type="InterPro" id="IPR039031">
    <property type="entry name" value="Mucolipin"/>
</dbReference>
<feature type="domain" description="Mucolipin extracytosolic" evidence="16">
    <location>
        <begin position="173"/>
        <end position="357"/>
    </location>
</feature>
<proteinExistence type="predicted"/>
<dbReference type="InterPro" id="IPR049134">
    <property type="entry name" value="MCLN_ECD"/>
</dbReference>
<keyword evidence="9 14" id="KW-0472">Membrane</keyword>
<evidence type="ECO:0000256" key="1">
    <source>
        <dbReference type="ARBA" id="ARBA00004608"/>
    </source>
</evidence>
<evidence type="ECO:0000256" key="5">
    <source>
        <dbReference type="ARBA" id="ARBA00022692"/>
    </source>
</evidence>
<evidence type="ECO:0000256" key="10">
    <source>
        <dbReference type="ARBA" id="ARBA00023157"/>
    </source>
</evidence>
<feature type="transmembrane region" description="Helical" evidence="14">
    <location>
        <begin position="500"/>
        <end position="522"/>
    </location>
</feature>
<evidence type="ECO:0000256" key="3">
    <source>
        <dbReference type="ARBA" id="ARBA00022448"/>
    </source>
</evidence>
<dbReference type="OrthoDB" id="263481at2759"/>
<comment type="catalytic activity">
    <reaction evidence="12">
        <text>Ca(2+)(in) = Ca(2+)(out)</text>
        <dbReference type="Rhea" id="RHEA:29671"/>
        <dbReference type="ChEBI" id="CHEBI:29108"/>
    </reaction>
</comment>
<evidence type="ECO:0000256" key="4">
    <source>
        <dbReference type="ARBA" id="ARBA00022475"/>
    </source>
</evidence>
<dbReference type="AlphaFoldDB" id="A0A553NDX6"/>
<keyword evidence="10" id="KW-1015">Disulfide bond</keyword>
<feature type="transmembrane region" description="Helical" evidence="14">
    <location>
        <begin position="457"/>
        <end position="480"/>
    </location>
</feature>
<evidence type="ECO:0000256" key="2">
    <source>
        <dbReference type="ARBA" id="ARBA00004651"/>
    </source>
</evidence>
<comment type="caution">
    <text evidence="17">The sequence shown here is derived from an EMBL/GenBank/DDBJ whole genome shotgun (WGS) entry which is preliminary data.</text>
</comment>
<feature type="transmembrane region" description="Helical" evidence="14">
    <location>
        <begin position="373"/>
        <end position="394"/>
    </location>
</feature>
<comment type="subcellular location">
    <subcellularLocation>
        <location evidence="2">Cell membrane</location>
        <topology evidence="2">Multi-pass membrane protein</topology>
    </subcellularLocation>
    <subcellularLocation>
        <location evidence="1">Endosome membrane</location>
    </subcellularLocation>
</comment>
<keyword evidence="3" id="KW-0813">Transport</keyword>
<keyword evidence="11" id="KW-0407">Ion channel</keyword>
<dbReference type="FunFam" id="1.10.287.70:FF:000033">
    <property type="entry name" value="Mucolipin 1"/>
    <property type="match status" value="1"/>
</dbReference>
<feature type="region of interest" description="Disordered" evidence="13">
    <location>
        <begin position="87"/>
        <end position="115"/>
    </location>
</feature>
<dbReference type="PANTHER" id="PTHR12127">
    <property type="entry name" value="MUCOLIPIN"/>
    <property type="match status" value="1"/>
</dbReference>
<evidence type="ECO:0000259" key="15">
    <source>
        <dbReference type="Pfam" id="PF00520"/>
    </source>
</evidence>
<feature type="transmembrane region" description="Helical" evidence="14">
    <location>
        <begin position="568"/>
        <end position="590"/>
    </location>
</feature>
<dbReference type="Pfam" id="PF00520">
    <property type="entry name" value="Ion_trans"/>
    <property type="match status" value="1"/>
</dbReference>
<dbReference type="Proteomes" id="UP000318571">
    <property type="component" value="Chromosome 10"/>
</dbReference>
<keyword evidence="7 14" id="KW-1133">Transmembrane helix</keyword>
<reference evidence="17 18" key="1">
    <citation type="journal article" date="2018" name="Nat. Ecol. Evol.">
        <title>Genomic signatures of mitonuclear coevolution across populations of Tigriopus californicus.</title>
        <authorList>
            <person name="Barreto F.S."/>
            <person name="Watson E.T."/>
            <person name="Lima T.G."/>
            <person name="Willett C.S."/>
            <person name="Edmands S."/>
            <person name="Li W."/>
            <person name="Burton R.S."/>
        </authorList>
    </citation>
    <scope>NUCLEOTIDE SEQUENCE [LARGE SCALE GENOMIC DNA]</scope>
    <source>
        <strain evidence="17 18">San Diego</strain>
    </source>
</reference>
<evidence type="ECO:0000256" key="14">
    <source>
        <dbReference type="SAM" id="Phobius"/>
    </source>
</evidence>
<dbReference type="GO" id="GO:0072345">
    <property type="term" value="F:NAADP-sensitive calcium-release channel activity"/>
    <property type="evidence" value="ECO:0007669"/>
    <property type="project" value="TreeGrafter"/>
</dbReference>
<dbReference type="STRING" id="6832.A0A553NDX6"/>
<evidence type="ECO:0000256" key="11">
    <source>
        <dbReference type="ARBA" id="ARBA00023303"/>
    </source>
</evidence>
<name>A0A553NDX6_TIGCA</name>
<dbReference type="EMBL" id="VCGU01000458">
    <property type="protein sequence ID" value="TRY63631.1"/>
    <property type="molecule type" value="Genomic_DNA"/>
</dbReference>
<dbReference type="InterPro" id="IPR005821">
    <property type="entry name" value="Ion_trans_dom"/>
</dbReference>
<evidence type="ECO:0000256" key="6">
    <source>
        <dbReference type="ARBA" id="ARBA00022753"/>
    </source>
</evidence>
<evidence type="ECO:0000256" key="7">
    <source>
        <dbReference type="ARBA" id="ARBA00022989"/>
    </source>
</evidence>
<gene>
    <name evidence="17" type="ORF">TCAL_07292</name>
</gene>
<sequence>MQPGAMSTLRPRSPAHSRRTSVADHSENGGQEAQIGPRSRQRHFSGLDGNAPRLSDENSELGEQALLHRSGSWGGVNESEEDLRHLNLPGGFRVNGHGPNVEANGGLSGGGGSGVDREERFRRHLAFFFMDPVQKFQARRQIPWKLTIQFLKILVVTVQVVIFGNFRYAHTKYYTDNQISLENLFLQGWDSVREIHAYPPATGTYAVYKKETFYSYMDYIGRTFHDLDDITVNPVFTREPFMFCYNVFGEGLVFPNLTWNIDFDNLKPQERCLTIPKNDLQDFNSTEYLTKHDFLIPWDTIKWMRVNFSLATLTYSQLGPLLGPECFAFHTDITFDNSDFDGQIPVALDIRPFREQCPHPIEITTNKAIVIQILNYVVISLCVVSLILCMRALWRAQRLRADSEKFFLSRFGWVLTSSEKLEFLNVWYIVICFNDVFIIVGSAIKETIETRSTYGDLWDYGSLFLGIGVLLVWIGMLRYLGFFKTYNVLILTLKGALPNVLRFLLCASLIYMGFVLCGWVVLAPYHFKFKSILTTSECLFSLINGDDMFATFSSVPEKRHMVWTFLRIYLYLFISLFIYVILSLFIAIIMDTYDIIKEYYKEGWPKRRLHDFYQQARYNPAPEIFRRDEPDFARQIIQRLVPSSLQRQTNPVSSDTQPIILT</sequence>
<feature type="region of interest" description="Disordered" evidence="13">
    <location>
        <begin position="1"/>
        <end position="58"/>
    </location>
</feature>
<evidence type="ECO:0000259" key="16">
    <source>
        <dbReference type="Pfam" id="PF21381"/>
    </source>
</evidence>
<feature type="transmembrane region" description="Helical" evidence="14">
    <location>
        <begin position="426"/>
        <end position="445"/>
    </location>
</feature>
<evidence type="ECO:0000256" key="12">
    <source>
        <dbReference type="ARBA" id="ARBA00036634"/>
    </source>
</evidence>
<dbReference type="OMA" id="WQARRKF"/>
<dbReference type="GO" id="GO:0005765">
    <property type="term" value="C:lysosomal membrane"/>
    <property type="evidence" value="ECO:0007669"/>
    <property type="project" value="TreeGrafter"/>
</dbReference>
<evidence type="ECO:0000256" key="9">
    <source>
        <dbReference type="ARBA" id="ARBA00023136"/>
    </source>
</evidence>
<evidence type="ECO:0000256" key="13">
    <source>
        <dbReference type="SAM" id="MobiDB-lite"/>
    </source>
</evidence>
<protein>
    <submittedName>
        <fullName evidence="17">Uncharacterized protein</fullName>
    </submittedName>
</protein>
<organism evidence="17 18">
    <name type="scientific">Tigriopus californicus</name>
    <name type="common">Marine copepod</name>
    <dbReference type="NCBI Taxonomy" id="6832"/>
    <lineage>
        <taxon>Eukaryota</taxon>
        <taxon>Metazoa</taxon>
        <taxon>Ecdysozoa</taxon>
        <taxon>Arthropoda</taxon>
        <taxon>Crustacea</taxon>
        <taxon>Multicrustacea</taxon>
        <taxon>Hexanauplia</taxon>
        <taxon>Copepoda</taxon>
        <taxon>Harpacticoida</taxon>
        <taxon>Harpacticidae</taxon>
        <taxon>Tigriopus</taxon>
    </lineage>
</organism>
<dbReference type="GO" id="GO:0005886">
    <property type="term" value="C:plasma membrane"/>
    <property type="evidence" value="ECO:0007669"/>
    <property type="project" value="UniProtKB-SubCell"/>
</dbReference>
<keyword evidence="4" id="KW-1003">Cell membrane</keyword>
<evidence type="ECO:0000313" key="18">
    <source>
        <dbReference type="Proteomes" id="UP000318571"/>
    </source>
</evidence>
<dbReference type="Pfam" id="PF21381">
    <property type="entry name" value="MCLN_ECD"/>
    <property type="match status" value="1"/>
</dbReference>